<dbReference type="PANTHER" id="PTHR35526">
    <property type="entry name" value="ANTI-SIGMA-F FACTOR RSBW-RELATED"/>
    <property type="match status" value="1"/>
</dbReference>
<feature type="region of interest" description="Disordered" evidence="2">
    <location>
        <begin position="1"/>
        <end position="28"/>
    </location>
</feature>
<protein>
    <recommendedName>
        <fullName evidence="3">Histidine kinase/HSP90-like ATPase domain-containing protein</fullName>
    </recommendedName>
</protein>
<dbReference type="RefSeq" id="WP_344427447.1">
    <property type="nucleotide sequence ID" value="NZ_BAAAQK010000028.1"/>
</dbReference>
<dbReference type="PANTHER" id="PTHR35526:SF3">
    <property type="entry name" value="ANTI-SIGMA-F FACTOR RSBW"/>
    <property type="match status" value="1"/>
</dbReference>
<evidence type="ECO:0000313" key="4">
    <source>
        <dbReference type="EMBL" id="GAA1878837.1"/>
    </source>
</evidence>
<keyword evidence="1" id="KW-0723">Serine/threonine-protein kinase</keyword>
<keyword evidence="1" id="KW-0808">Transferase</keyword>
<proteinExistence type="predicted"/>
<dbReference type="Proteomes" id="UP001500449">
    <property type="component" value="Unassembled WGS sequence"/>
</dbReference>
<dbReference type="Gene3D" id="3.30.565.10">
    <property type="entry name" value="Histidine kinase-like ATPase, C-terminal domain"/>
    <property type="match status" value="1"/>
</dbReference>
<accession>A0ABN2NNW6</accession>
<name>A0ABN2NNW6_9PSEU</name>
<dbReference type="Pfam" id="PF13581">
    <property type="entry name" value="HATPase_c_2"/>
    <property type="match status" value="1"/>
</dbReference>
<evidence type="ECO:0000313" key="5">
    <source>
        <dbReference type="Proteomes" id="UP001500449"/>
    </source>
</evidence>
<evidence type="ECO:0000259" key="3">
    <source>
        <dbReference type="Pfam" id="PF13581"/>
    </source>
</evidence>
<evidence type="ECO:0000256" key="2">
    <source>
        <dbReference type="SAM" id="MobiDB-lite"/>
    </source>
</evidence>
<keyword evidence="1" id="KW-0418">Kinase</keyword>
<evidence type="ECO:0000256" key="1">
    <source>
        <dbReference type="ARBA" id="ARBA00022527"/>
    </source>
</evidence>
<organism evidence="4 5">
    <name type="scientific">Pseudonocardia ailaonensis</name>
    <dbReference type="NCBI Taxonomy" id="367279"/>
    <lineage>
        <taxon>Bacteria</taxon>
        <taxon>Bacillati</taxon>
        <taxon>Actinomycetota</taxon>
        <taxon>Actinomycetes</taxon>
        <taxon>Pseudonocardiales</taxon>
        <taxon>Pseudonocardiaceae</taxon>
        <taxon>Pseudonocardia</taxon>
    </lineage>
</organism>
<comment type="caution">
    <text evidence="4">The sequence shown here is derived from an EMBL/GenBank/DDBJ whole genome shotgun (WGS) entry which is preliminary data.</text>
</comment>
<keyword evidence="5" id="KW-1185">Reference proteome</keyword>
<sequence length="154" mass="16263">MSGRGQSGGFTSEGVVTDTRTGGDVADPEGERRAAARYVTAFEDAALLPGLRGWIRAQLAGRAETSVVDAELVCTELVTNAVEHASGPRAVRIVVEAERLRIEVDDTTAGGPTPGRSRFGGFRGRGLVMVGRLARWGVRAREDGKTVWADLALG</sequence>
<dbReference type="CDD" id="cd16936">
    <property type="entry name" value="HATPase_RsbW-like"/>
    <property type="match status" value="1"/>
</dbReference>
<gene>
    <name evidence="4" type="ORF">GCM10009836_70290</name>
</gene>
<dbReference type="InterPro" id="IPR050267">
    <property type="entry name" value="Anti-sigma-factor_SerPK"/>
</dbReference>
<dbReference type="InterPro" id="IPR003594">
    <property type="entry name" value="HATPase_dom"/>
</dbReference>
<feature type="domain" description="Histidine kinase/HSP90-like ATPase" evidence="3">
    <location>
        <begin position="48"/>
        <end position="148"/>
    </location>
</feature>
<dbReference type="SUPFAM" id="SSF55874">
    <property type="entry name" value="ATPase domain of HSP90 chaperone/DNA topoisomerase II/histidine kinase"/>
    <property type="match status" value="1"/>
</dbReference>
<dbReference type="InterPro" id="IPR036890">
    <property type="entry name" value="HATPase_C_sf"/>
</dbReference>
<reference evidence="4 5" key="1">
    <citation type="journal article" date="2019" name="Int. J. Syst. Evol. Microbiol.">
        <title>The Global Catalogue of Microorganisms (GCM) 10K type strain sequencing project: providing services to taxonomists for standard genome sequencing and annotation.</title>
        <authorList>
            <consortium name="The Broad Institute Genomics Platform"/>
            <consortium name="The Broad Institute Genome Sequencing Center for Infectious Disease"/>
            <person name="Wu L."/>
            <person name="Ma J."/>
        </authorList>
    </citation>
    <scope>NUCLEOTIDE SEQUENCE [LARGE SCALE GENOMIC DNA]</scope>
    <source>
        <strain evidence="4 5">JCM 16009</strain>
    </source>
</reference>
<dbReference type="EMBL" id="BAAAQK010000028">
    <property type="protein sequence ID" value="GAA1878837.1"/>
    <property type="molecule type" value="Genomic_DNA"/>
</dbReference>